<evidence type="ECO:0000259" key="1">
    <source>
        <dbReference type="Pfam" id="PF13581"/>
    </source>
</evidence>
<reference evidence="2" key="1">
    <citation type="journal article" date="2014" name="Front. Microbiol.">
        <title>High frequency of phylogenetically diverse reductive dehalogenase-homologous genes in deep subseafloor sedimentary metagenomes.</title>
        <authorList>
            <person name="Kawai M."/>
            <person name="Futagami T."/>
            <person name="Toyoda A."/>
            <person name="Takaki Y."/>
            <person name="Nishi S."/>
            <person name="Hori S."/>
            <person name="Arai W."/>
            <person name="Tsubouchi T."/>
            <person name="Morono Y."/>
            <person name="Uchiyama I."/>
            <person name="Ito T."/>
            <person name="Fujiyama A."/>
            <person name="Inagaki F."/>
            <person name="Takami H."/>
        </authorList>
    </citation>
    <scope>NUCLEOTIDE SEQUENCE</scope>
    <source>
        <strain evidence="2">Expedition CK06-06</strain>
    </source>
</reference>
<sequence length="119" mass="12792">SAKIKRALERLGAHPRIVRRVAVAAYEAEMNLVIHSHGGEIIAEICPERIEVTAVDGGPGIADVEKALEPGYSTAPAWVRELGFGAGMGFTNIRACADQMKLSSEVGVGTRLELYFSLR</sequence>
<dbReference type="Pfam" id="PF13581">
    <property type="entry name" value="HATPase_c_2"/>
    <property type="match status" value="1"/>
</dbReference>
<feature type="non-terminal residue" evidence="2">
    <location>
        <position position="1"/>
    </location>
</feature>
<comment type="caution">
    <text evidence="2">The sequence shown here is derived from an EMBL/GenBank/DDBJ whole genome shotgun (WGS) entry which is preliminary data.</text>
</comment>
<dbReference type="InterPro" id="IPR003594">
    <property type="entry name" value="HATPase_dom"/>
</dbReference>
<protein>
    <recommendedName>
        <fullName evidence="1">Histidine kinase/HSP90-like ATPase domain-containing protein</fullName>
    </recommendedName>
</protein>
<evidence type="ECO:0000313" key="2">
    <source>
        <dbReference type="EMBL" id="GAG00168.1"/>
    </source>
</evidence>
<gene>
    <name evidence="2" type="ORF">S01H1_43406</name>
</gene>
<dbReference type="Gene3D" id="3.30.565.10">
    <property type="entry name" value="Histidine kinase-like ATPase, C-terminal domain"/>
    <property type="match status" value="1"/>
</dbReference>
<dbReference type="AlphaFoldDB" id="X0UIG1"/>
<feature type="domain" description="Histidine kinase/HSP90-like ATPase" evidence="1">
    <location>
        <begin position="4"/>
        <end position="114"/>
    </location>
</feature>
<organism evidence="2">
    <name type="scientific">marine sediment metagenome</name>
    <dbReference type="NCBI Taxonomy" id="412755"/>
    <lineage>
        <taxon>unclassified sequences</taxon>
        <taxon>metagenomes</taxon>
        <taxon>ecological metagenomes</taxon>
    </lineage>
</organism>
<name>X0UIG1_9ZZZZ</name>
<dbReference type="InterPro" id="IPR036890">
    <property type="entry name" value="HATPase_C_sf"/>
</dbReference>
<dbReference type="EMBL" id="BARS01027649">
    <property type="protein sequence ID" value="GAG00168.1"/>
    <property type="molecule type" value="Genomic_DNA"/>
</dbReference>
<proteinExistence type="predicted"/>
<accession>X0UIG1</accession>
<dbReference type="SUPFAM" id="SSF55874">
    <property type="entry name" value="ATPase domain of HSP90 chaperone/DNA topoisomerase II/histidine kinase"/>
    <property type="match status" value="1"/>
</dbReference>